<feature type="compositionally biased region" description="Polar residues" evidence="1">
    <location>
        <begin position="137"/>
        <end position="149"/>
    </location>
</feature>
<name>A0AAN7KZA7_TRANT</name>
<dbReference type="AlphaFoldDB" id="A0AAN7KZA7"/>
<feature type="compositionally biased region" description="Low complexity" evidence="1">
    <location>
        <begin position="212"/>
        <end position="227"/>
    </location>
</feature>
<accession>A0AAN7KZA7</accession>
<comment type="caution">
    <text evidence="2">The sequence shown here is derived from an EMBL/GenBank/DDBJ whole genome shotgun (WGS) entry which is preliminary data.</text>
</comment>
<organism evidence="2 3">
    <name type="scientific">Trapa natans</name>
    <name type="common">Water chestnut</name>
    <dbReference type="NCBI Taxonomy" id="22666"/>
    <lineage>
        <taxon>Eukaryota</taxon>
        <taxon>Viridiplantae</taxon>
        <taxon>Streptophyta</taxon>
        <taxon>Embryophyta</taxon>
        <taxon>Tracheophyta</taxon>
        <taxon>Spermatophyta</taxon>
        <taxon>Magnoliopsida</taxon>
        <taxon>eudicotyledons</taxon>
        <taxon>Gunneridae</taxon>
        <taxon>Pentapetalae</taxon>
        <taxon>rosids</taxon>
        <taxon>malvids</taxon>
        <taxon>Myrtales</taxon>
        <taxon>Lythraceae</taxon>
        <taxon>Trapa</taxon>
    </lineage>
</organism>
<dbReference type="Proteomes" id="UP001346149">
    <property type="component" value="Unassembled WGS sequence"/>
</dbReference>
<dbReference type="EMBL" id="JAXQNO010000017">
    <property type="protein sequence ID" value="KAK4779158.1"/>
    <property type="molecule type" value="Genomic_DNA"/>
</dbReference>
<feature type="region of interest" description="Disordered" evidence="1">
    <location>
        <begin position="208"/>
        <end position="228"/>
    </location>
</feature>
<reference evidence="2 3" key="1">
    <citation type="journal article" date="2023" name="Hortic Res">
        <title>Pangenome of water caltrop reveals structural variations and asymmetric subgenome divergence after allopolyploidization.</title>
        <authorList>
            <person name="Zhang X."/>
            <person name="Chen Y."/>
            <person name="Wang L."/>
            <person name="Yuan Y."/>
            <person name="Fang M."/>
            <person name="Shi L."/>
            <person name="Lu R."/>
            <person name="Comes H.P."/>
            <person name="Ma Y."/>
            <person name="Chen Y."/>
            <person name="Huang G."/>
            <person name="Zhou Y."/>
            <person name="Zheng Z."/>
            <person name="Qiu Y."/>
        </authorList>
    </citation>
    <scope>NUCLEOTIDE SEQUENCE [LARGE SCALE GENOMIC DNA]</scope>
    <source>
        <strain evidence="2">F231</strain>
    </source>
</reference>
<dbReference type="InterPro" id="IPR016135">
    <property type="entry name" value="UBQ-conjugating_enzyme/RWD"/>
</dbReference>
<dbReference type="Gene3D" id="3.10.110.10">
    <property type="entry name" value="Ubiquitin Conjugating Enzyme"/>
    <property type="match status" value="1"/>
</dbReference>
<protein>
    <submittedName>
        <fullName evidence="2">Uncharacterized protein</fullName>
    </submittedName>
</protein>
<evidence type="ECO:0000313" key="3">
    <source>
        <dbReference type="Proteomes" id="UP001346149"/>
    </source>
</evidence>
<feature type="region of interest" description="Disordered" evidence="1">
    <location>
        <begin position="126"/>
        <end position="149"/>
    </location>
</feature>
<sequence>MILGFRSRRETRAVLDLQIDVVAKQNQIMEMPPPQQGLPTSQEQNFESLPLSHLKQALQAAGSFSSMEAEVETPPLVLLSSEPPNQKEVHEVINVDGDEESADTAIDVVEPSNIKKGKAVMNVPDGDLNGYSKSKKNQSGSQLKGSNANFSVGLEPPKFTMILGANKNMKSPLLSSNTTNFNSSSQLADASSHFGVKLHQSLLQAREKQTVSSSSYPSIPPSVSGSSAHPSLAKKIYFLNKFTSPPPTTPSSFIKLVSPSVYTLPDEDGDGQLPQNPSTDHPNETEDVLRRFEKFKHFDTVQDHSDHQYSKYDSAAVQPSNSLAKRIQEEWRILESDLPGYSVSFFHPLLSVLSAPARLQAYF</sequence>
<evidence type="ECO:0000313" key="2">
    <source>
        <dbReference type="EMBL" id="KAK4779158.1"/>
    </source>
</evidence>
<keyword evidence="3" id="KW-1185">Reference proteome</keyword>
<feature type="region of interest" description="Disordered" evidence="1">
    <location>
        <begin position="264"/>
        <end position="284"/>
    </location>
</feature>
<evidence type="ECO:0000256" key="1">
    <source>
        <dbReference type="SAM" id="MobiDB-lite"/>
    </source>
</evidence>
<proteinExistence type="predicted"/>
<gene>
    <name evidence="2" type="ORF">SAY86_006686</name>
</gene>